<dbReference type="PANTHER" id="PTHR37245">
    <property type="entry name" value="PAMP-INDUCED SECRETED PEPTIDE 1"/>
    <property type="match status" value="1"/>
</dbReference>
<reference evidence="2" key="1">
    <citation type="journal article" date="2018" name="DNA Res.">
        <title>Multiple hybrid de novo genome assembly of finger millet, an orphan allotetraploid crop.</title>
        <authorList>
            <person name="Hatakeyama M."/>
            <person name="Aluri S."/>
            <person name="Balachadran M.T."/>
            <person name="Sivarajan S.R."/>
            <person name="Patrignani A."/>
            <person name="Gruter S."/>
            <person name="Poveda L."/>
            <person name="Shimizu-Inatsugi R."/>
            <person name="Baeten J."/>
            <person name="Francoijs K.J."/>
            <person name="Nataraja K.N."/>
            <person name="Reddy Y.A.N."/>
            <person name="Phadnis S."/>
            <person name="Ravikumar R.L."/>
            <person name="Schlapbach R."/>
            <person name="Sreeman S.M."/>
            <person name="Shimizu K.K."/>
        </authorList>
    </citation>
    <scope>NUCLEOTIDE SEQUENCE</scope>
</reference>
<sequence>MACSSTRRLLLAALAVSLVVLACSARPAGAARPVPETRRLVVAGVEAVRHVSGCHTTKAAVVVKSAMETLELLRARLPAGPSPKGPGH</sequence>
<protein>
    <submittedName>
        <fullName evidence="2">Uncharacterized protein</fullName>
    </submittedName>
</protein>
<accession>A0AAV5DZJ0</accession>
<keyword evidence="3" id="KW-1185">Reference proteome</keyword>
<dbReference type="InterPro" id="IPR040273">
    <property type="entry name" value="PIP1"/>
</dbReference>
<comment type="caution">
    <text evidence="2">The sequence shown here is derived from an EMBL/GenBank/DDBJ whole genome shotgun (WGS) entry which is preliminary data.</text>
</comment>
<feature type="chain" id="PRO_5043697190" evidence="1">
    <location>
        <begin position="31"/>
        <end position="88"/>
    </location>
</feature>
<gene>
    <name evidence="2" type="primary">gb02497</name>
    <name evidence="2" type="ORF">PR202_gb02497</name>
</gene>
<dbReference type="AlphaFoldDB" id="A0AAV5DZJ0"/>
<evidence type="ECO:0000256" key="1">
    <source>
        <dbReference type="SAM" id="SignalP"/>
    </source>
</evidence>
<dbReference type="Proteomes" id="UP001054889">
    <property type="component" value="Unassembled WGS sequence"/>
</dbReference>
<dbReference type="EMBL" id="BQKI01000072">
    <property type="protein sequence ID" value="GJN15574.1"/>
    <property type="molecule type" value="Genomic_DNA"/>
</dbReference>
<dbReference type="PROSITE" id="PS51257">
    <property type="entry name" value="PROKAR_LIPOPROTEIN"/>
    <property type="match status" value="1"/>
</dbReference>
<organism evidence="2 3">
    <name type="scientific">Eleusine coracana subsp. coracana</name>
    <dbReference type="NCBI Taxonomy" id="191504"/>
    <lineage>
        <taxon>Eukaryota</taxon>
        <taxon>Viridiplantae</taxon>
        <taxon>Streptophyta</taxon>
        <taxon>Embryophyta</taxon>
        <taxon>Tracheophyta</taxon>
        <taxon>Spermatophyta</taxon>
        <taxon>Magnoliopsida</taxon>
        <taxon>Liliopsida</taxon>
        <taxon>Poales</taxon>
        <taxon>Poaceae</taxon>
        <taxon>PACMAD clade</taxon>
        <taxon>Chloridoideae</taxon>
        <taxon>Cynodonteae</taxon>
        <taxon>Eleusininae</taxon>
        <taxon>Eleusine</taxon>
    </lineage>
</organism>
<evidence type="ECO:0000313" key="3">
    <source>
        <dbReference type="Proteomes" id="UP001054889"/>
    </source>
</evidence>
<dbReference type="PANTHER" id="PTHR37245:SF4">
    <property type="entry name" value="PAMP-INDUCED SECRETED PEPTIDE 1"/>
    <property type="match status" value="1"/>
</dbReference>
<evidence type="ECO:0000313" key="2">
    <source>
        <dbReference type="EMBL" id="GJN15574.1"/>
    </source>
</evidence>
<reference evidence="2" key="2">
    <citation type="submission" date="2021-12" db="EMBL/GenBank/DDBJ databases">
        <title>Resequencing data analysis of finger millet.</title>
        <authorList>
            <person name="Hatakeyama M."/>
            <person name="Aluri S."/>
            <person name="Balachadran M.T."/>
            <person name="Sivarajan S.R."/>
            <person name="Poveda L."/>
            <person name="Shimizu-Inatsugi R."/>
            <person name="Schlapbach R."/>
            <person name="Sreeman S.M."/>
            <person name="Shimizu K.K."/>
        </authorList>
    </citation>
    <scope>NUCLEOTIDE SEQUENCE</scope>
</reference>
<name>A0AAV5DZJ0_ELECO</name>
<keyword evidence="1" id="KW-0732">Signal</keyword>
<dbReference type="GO" id="GO:0006952">
    <property type="term" value="P:defense response"/>
    <property type="evidence" value="ECO:0007669"/>
    <property type="project" value="InterPro"/>
</dbReference>
<proteinExistence type="predicted"/>
<feature type="signal peptide" evidence="1">
    <location>
        <begin position="1"/>
        <end position="30"/>
    </location>
</feature>